<accession>A0A345NN99</accession>
<dbReference type="GO" id="GO:0016787">
    <property type="term" value="F:hydrolase activity"/>
    <property type="evidence" value="ECO:0007669"/>
    <property type="project" value="UniProtKB-KW"/>
</dbReference>
<reference evidence="3 4" key="1">
    <citation type="submission" date="2018-07" db="EMBL/GenBank/DDBJ databases">
        <title>Complete genome sequencing of Ornithinimicrobium sp. AMA3305.</title>
        <authorList>
            <person name="Bae J.-W."/>
        </authorList>
    </citation>
    <scope>NUCLEOTIDE SEQUENCE [LARGE SCALE GENOMIC DNA]</scope>
    <source>
        <strain evidence="3 4">AMA3305</strain>
    </source>
</reference>
<protein>
    <submittedName>
        <fullName evidence="3">Class F sortase</fullName>
    </submittedName>
</protein>
<dbReference type="Pfam" id="PF04203">
    <property type="entry name" value="Sortase"/>
    <property type="match status" value="1"/>
</dbReference>
<keyword evidence="2" id="KW-0732">Signal</keyword>
<feature type="signal peptide" evidence="2">
    <location>
        <begin position="1"/>
        <end position="27"/>
    </location>
</feature>
<dbReference type="Proteomes" id="UP000253790">
    <property type="component" value="Chromosome"/>
</dbReference>
<evidence type="ECO:0000256" key="2">
    <source>
        <dbReference type="SAM" id="SignalP"/>
    </source>
</evidence>
<evidence type="ECO:0000256" key="1">
    <source>
        <dbReference type="ARBA" id="ARBA00022801"/>
    </source>
</evidence>
<dbReference type="CDD" id="cd05829">
    <property type="entry name" value="Sortase_F"/>
    <property type="match status" value="1"/>
</dbReference>
<dbReference type="SUPFAM" id="SSF63817">
    <property type="entry name" value="Sortase"/>
    <property type="match status" value="1"/>
</dbReference>
<dbReference type="InterPro" id="IPR023365">
    <property type="entry name" value="Sortase_dom-sf"/>
</dbReference>
<gene>
    <name evidence="3" type="ORF">DV701_10555</name>
</gene>
<proteinExistence type="predicted"/>
<dbReference type="InterPro" id="IPR005754">
    <property type="entry name" value="Sortase"/>
</dbReference>
<keyword evidence="4" id="KW-1185">Reference proteome</keyword>
<dbReference type="RefSeq" id="WP_114928272.1">
    <property type="nucleotide sequence ID" value="NZ_CP031229.1"/>
</dbReference>
<dbReference type="AlphaFoldDB" id="A0A345NN99"/>
<keyword evidence="1" id="KW-0378">Hydrolase</keyword>
<evidence type="ECO:0000313" key="3">
    <source>
        <dbReference type="EMBL" id="AXH96507.1"/>
    </source>
</evidence>
<sequence>MTAGPRLLVPTALLVATLGVSTLTVQAVGALAGTPGPEVAADGPDAPAWVSVPAAGLDEQPVAPEGLTAQGTINPDQGEAIWYTGTGRVVPGQVGTAVVAAHMVYYDEPDVFHDLGEVVEGDVITVGYGNGATREFVVTDTQQLSKKGLQSSPLVWGDQDDVARIALITCDDSLGERADGHRRANFVAIAEAVEG</sequence>
<evidence type="ECO:0000313" key="4">
    <source>
        <dbReference type="Proteomes" id="UP000253790"/>
    </source>
</evidence>
<dbReference type="KEGG" id="orn:DV701_10555"/>
<dbReference type="InterPro" id="IPR042001">
    <property type="entry name" value="Sortase_F"/>
</dbReference>
<feature type="chain" id="PRO_5039554235" evidence="2">
    <location>
        <begin position="28"/>
        <end position="195"/>
    </location>
</feature>
<organism evidence="3 4">
    <name type="scientific">Ornithinimicrobium avium</name>
    <dbReference type="NCBI Taxonomy" id="2283195"/>
    <lineage>
        <taxon>Bacteria</taxon>
        <taxon>Bacillati</taxon>
        <taxon>Actinomycetota</taxon>
        <taxon>Actinomycetes</taxon>
        <taxon>Micrococcales</taxon>
        <taxon>Ornithinimicrobiaceae</taxon>
        <taxon>Ornithinimicrobium</taxon>
    </lineage>
</organism>
<name>A0A345NN99_9MICO</name>
<dbReference type="Gene3D" id="2.40.260.10">
    <property type="entry name" value="Sortase"/>
    <property type="match status" value="1"/>
</dbReference>
<dbReference type="OrthoDB" id="4863954at2"/>
<dbReference type="EMBL" id="CP031229">
    <property type="protein sequence ID" value="AXH96507.1"/>
    <property type="molecule type" value="Genomic_DNA"/>
</dbReference>